<gene>
    <name evidence="1" type="ORF">H9784_01215</name>
</gene>
<reference evidence="1" key="2">
    <citation type="submission" date="2021-04" db="EMBL/GenBank/DDBJ databases">
        <authorList>
            <person name="Gilroy R."/>
        </authorList>
    </citation>
    <scope>NUCLEOTIDE SEQUENCE</scope>
    <source>
        <strain evidence="1">5032</strain>
    </source>
</reference>
<proteinExistence type="predicted"/>
<dbReference type="Gene3D" id="3.40.50.12580">
    <property type="match status" value="1"/>
</dbReference>
<dbReference type="EMBL" id="DWZD01000010">
    <property type="protein sequence ID" value="HJA78180.1"/>
    <property type="molecule type" value="Genomic_DNA"/>
</dbReference>
<evidence type="ECO:0000313" key="1">
    <source>
        <dbReference type="EMBL" id="HJA78180.1"/>
    </source>
</evidence>
<comment type="caution">
    <text evidence="1">The sequence shown here is derived from an EMBL/GenBank/DDBJ whole genome shotgun (WGS) entry which is preliminary data.</text>
</comment>
<dbReference type="Proteomes" id="UP000823821">
    <property type="component" value="Unassembled WGS sequence"/>
</dbReference>
<dbReference type="AlphaFoldDB" id="A0A9D2KQU8"/>
<sequence length="724" mass="80708">MSTYEIPLISSRHELEALRHSSRPGPVVGLWATTIGTDNTALMLMLREALERRGIRTLYFLTSRVSLPQHIRRLTAAQRQDFFRVETPQIFAESRTPDLLVANTLTLNIKPADFHGKTLILPHSPTELLPDRVSYWADYIATPSRRFIPFAYDAIPNRYKYGAGNTLTILPAGYAKNDLLCAAAGRLPPGPYRRVCFFPHWRLPPGLTPEELGALWVELIERFFAAFPGWEFVLRPMENQRDSPQVQVVRQHFRGRGALLRIEASRDGTDSLLRNEVLLTDYSNVWRNYSFTTLRPAVLFQTDADAAAVRREDCCFVASTPEAVVQALRMALTDNAAMRQAIRALRDRESLHFGQVIPYLCDAVERILRNDPPAPDWIVIDKGDTPYTACRDWLRLLRRRFGQWHPITVPTVQQWHDAIRGPDPRVCLAILRAGLRSWEGYERPSARDTLTVQMQHALAGMPAAWGVAFLEHCRRRRPQDRLAALWAAHALQRCQGDHPALAEALRAAVRHCLTIGVPESPLLAGILNFSDLRSEDLPPEAHEPPLLRAVAAIMRLQRGRIEQGAAILQGMAGCVNAGNCSPFARAALAIGRSLLRHAGSRLPHTGMYRALHLPVMGLWLSFSSGAEARAMLADALPPFWESARLDPRLLMPCAHLAALVGDEELRAVAVAAAQERGISLRDLIIMDDILRAVARNSDAPPVVREGQAAFPAAESGGGRAMRQG</sequence>
<protein>
    <submittedName>
        <fullName evidence="1">Uncharacterized protein</fullName>
    </submittedName>
</protein>
<organism evidence="1 2">
    <name type="scientific">Candidatus Desulfovibrio intestinavium</name>
    <dbReference type="NCBI Taxonomy" id="2838534"/>
    <lineage>
        <taxon>Bacteria</taxon>
        <taxon>Pseudomonadati</taxon>
        <taxon>Thermodesulfobacteriota</taxon>
        <taxon>Desulfovibrionia</taxon>
        <taxon>Desulfovibrionales</taxon>
        <taxon>Desulfovibrionaceae</taxon>
        <taxon>Desulfovibrio</taxon>
    </lineage>
</organism>
<accession>A0A9D2KQU8</accession>
<name>A0A9D2KQU8_9BACT</name>
<dbReference type="InterPro" id="IPR043148">
    <property type="entry name" value="TagF_C"/>
</dbReference>
<reference evidence="1" key="1">
    <citation type="journal article" date="2021" name="PeerJ">
        <title>Extensive microbial diversity within the chicken gut microbiome revealed by metagenomics and culture.</title>
        <authorList>
            <person name="Gilroy R."/>
            <person name="Ravi A."/>
            <person name="Getino M."/>
            <person name="Pursley I."/>
            <person name="Horton D.L."/>
            <person name="Alikhan N.F."/>
            <person name="Baker D."/>
            <person name="Gharbi K."/>
            <person name="Hall N."/>
            <person name="Watson M."/>
            <person name="Adriaenssens E.M."/>
            <person name="Foster-Nyarko E."/>
            <person name="Jarju S."/>
            <person name="Secka A."/>
            <person name="Antonio M."/>
            <person name="Oren A."/>
            <person name="Chaudhuri R.R."/>
            <person name="La Ragione R."/>
            <person name="Hildebrand F."/>
            <person name="Pallen M.J."/>
        </authorList>
    </citation>
    <scope>NUCLEOTIDE SEQUENCE</scope>
    <source>
        <strain evidence="1">5032</strain>
    </source>
</reference>
<evidence type="ECO:0000313" key="2">
    <source>
        <dbReference type="Proteomes" id="UP000823821"/>
    </source>
</evidence>